<name>A0A5B7DRF6_PORTR</name>
<evidence type="ECO:0000313" key="1">
    <source>
        <dbReference type="EMBL" id="MPC24282.1"/>
    </source>
</evidence>
<gene>
    <name evidence="1" type="ORF">E2C01_017361</name>
</gene>
<keyword evidence="2" id="KW-1185">Reference proteome</keyword>
<sequence length="69" mass="8184">MFDSTKSYQFSNIQVSDVITKYSSVVWNLGYIKDVKVLESVQRRWSKWESIKLSDVHCRRGRKLTISQK</sequence>
<organism evidence="1 2">
    <name type="scientific">Portunus trituberculatus</name>
    <name type="common">Swimming crab</name>
    <name type="synonym">Neptunus trituberculatus</name>
    <dbReference type="NCBI Taxonomy" id="210409"/>
    <lineage>
        <taxon>Eukaryota</taxon>
        <taxon>Metazoa</taxon>
        <taxon>Ecdysozoa</taxon>
        <taxon>Arthropoda</taxon>
        <taxon>Crustacea</taxon>
        <taxon>Multicrustacea</taxon>
        <taxon>Malacostraca</taxon>
        <taxon>Eumalacostraca</taxon>
        <taxon>Eucarida</taxon>
        <taxon>Decapoda</taxon>
        <taxon>Pleocyemata</taxon>
        <taxon>Brachyura</taxon>
        <taxon>Eubrachyura</taxon>
        <taxon>Portunoidea</taxon>
        <taxon>Portunidae</taxon>
        <taxon>Portuninae</taxon>
        <taxon>Portunus</taxon>
    </lineage>
</organism>
<dbReference type="Proteomes" id="UP000324222">
    <property type="component" value="Unassembled WGS sequence"/>
</dbReference>
<proteinExistence type="predicted"/>
<evidence type="ECO:0000313" key="2">
    <source>
        <dbReference type="Proteomes" id="UP000324222"/>
    </source>
</evidence>
<reference evidence="1 2" key="1">
    <citation type="submission" date="2019-05" db="EMBL/GenBank/DDBJ databases">
        <title>Another draft genome of Portunus trituberculatus and its Hox gene families provides insights of decapod evolution.</title>
        <authorList>
            <person name="Jeong J.-H."/>
            <person name="Song I."/>
            <person name="Kim S."/>
            <person name="Choi T."/>
            <person name="Kim D."/>
            <person name="Ryu S."/>
            <person name="Kim W."/>
        </authorList>
    </citation>
    <scope>NUCLEOTIDE SEQUENCE [LARGE SCALE GENOMIC DNA]</scope>
    <source>
        <tissue evidence="1">Muscle</tissue>
    </source>
</reference>
<dbReference type="AlphaFoldDB" id="A0A5B7DRF6"/>
<protein>
    <submittedName>
        <fullName evidence="1">Uncharacterized protein</fullName>
    </submittedName>
</protein>
<comment type="caution">
    <text evidence="1">The sequence shown here is derived from an EMBL/GenBank/DDBJ whole genome shotgun (WGS) entry which is preliminary data.</text>
</comment>
<accession>A0A5B7DRF6</accession>
<dbReference type="EMBL" id="VSRR010001311">
    <property type="protein sequence ID" value="MPC24282.1"/>
    <property type="molecule type" value="Genomic_DNA"/>
</dbReference>